<dbReference type="Pfam" id="PF01019">
    <property type="entry name" value="G_glu_transpept"/>
    <property type="match status" value="1"/>
</dbReference>
<dbReference type="OrthoDB" id="1081007at2759"/>
<gene>
    <name evidence="4" type="primary">5564390</name>
</gene>
<name>A0A1S4F713_AEDAE</name>
<organism evidence="4 5">
    <name type="scientific">Aedes aegypti</name>
    <name type="common">Yellowfever mosquito</name>
    <name type="synonym">Culex aegypti</name>
    <dbReference type="NCBI Taxonomy" id="7159"/>
    <lineage>
        <taxon>Eukaryota</taxon>
        <taxon>Metazoa</taxon>
        <taxon>Ecdysozoa</taxon>
        <taxon>Arthropoda</taxon>
        <taxon>Hexapoda</taxon>
        <taxon>Insecta</taxon>
        <taxon>Pterygota</taxon>
        <taxon>Neoptera</taxon>
        <taxon>Endopterygota</taxon>
        <taxon>Diptera</taxon>
        <taxon>Nematocera</taxon>
        <taxon>Culicoidea</taxon>
        <taxon>Culicidae</taxon>
        <taxon>Culicinae</taxon>
        <taxon>Aedini</taxon>
        <taxon>Aedes</taxon>
        <taxon>Stegomyia</taxon>
    </lineage>
</organism>
<dbReference type="EnsemblMetazoa" id="AAEL004240-RA">
    <property type="protein sequence ID" value="AAEL004240-PA"/>
    <property type="gene ID" value="AAEL004240"/>
</dbReference>
<feature type="active site" description="Nucleophile" evidence="2">
    <location>
        <position position="387"/>
    </location>
</feature>
<keyword evidence="1" id="KW-1202">Platelet aggregation activating toxin</keyword>
<feature type="binding site" evidence="3">
    <location>
        <begin position="457"/>
        <end position="458"/>
    </location>
    <ligand>
        <name>L-glutamate</name>
        <dbReference type="ChEBI" id="CHEBI:29985"/>
    </ligand>
</feature>
<evidence type="ECO:0000256" key="2">
    <source>
        <dbReference type="PIRSR" id="PIRSR600101-1"/>
    </source>
</evidence>
<dbReference type="FunCoup" id="A0A1S4F713">
    <property type="interactions" value="114"/>
</dbReference>
<dbReference type="Proteomes" id="UP000008820">
    <property type="component" value="Chromosome 1"/>
</dbReference>
<dbReference type="Gene3D" id="1.10.246.130">
    <property type="match status" value="1"/>
</dbReference>
<evidence type="ECO:0000256" key="3">
    <source>
        <dbReference type="PIRSR" id="PIRSR600101-2"/>
    </source>
</evidence>
<dbReference type="FunFam" id="3.60.20.40:FF:000001">
    <property type="entry name" value="Gamma-glutamyltranspeptidase 1"/>
    <property type="match status" value="1"/>
</dbReference>
<keyword evidence="1" id="KW-1199">Hemostasis impairing toxin</keyword>
<keyword evidence="1" id="KW-0800">Toxin</keyword>
<dbReference type="Gene3D" id="3.60.20.40">
    <property type="match status" value="1"/>
</dbReference>
<protein>
    <submittedName>
        <fullName evidence="4">Uncharacterized protein</fullName>
    </submittedName>
</protein>
<dbReference type="PRINTS" id="PR01210">
    <property type="entry name" value="GGTRANSPTASE"/>
</dbReference>
<dbReference type="NCBIfam" id="TIGR00066">
    <property type="entry name" value="g_glut_trans"/>
    <property type="match status" value="1"/>
</dbReference>
<reference evidence="4 5" key="1">
    <citation type="submission" date="2017-06" db="EMBL/GenBank/DDBJ databases">
        <title>Aedes aegypti genome working group (AGWG) sequencing and assembly.</title>
        <authorList>
            <consortium name="Aedes aegypti Genome Working Group (AGWG)"/>
            <person name="Matthews B.J."/>
        </authorList>
    </citation>
    <scope>NUCLEOTIDE SEQUENCE [LARGE SCALE GENOMIC DNA]</scope>
    <source>
        <strain evidence="4 5">LVP_AGWG</strain>
    </source>
</reference>
<evidence type="ECO:0000256" key="1">
    <source>
        <dbReference type="ARBA" id="ARBA00084097"/>
    </source>
</evidence>
<dbReference type="PANTHER" id="PTHR11686:SF72">
    <property type="entry name" value="GAMMA-GLUTAMYL TRANSPEPTIDASE, ISOFORM A"/>
    <property type="match status" value="1"/>
</dbReference>
<dbReference type="SUPFAM" id="SSF56235">
    <property type="entry name" value="N-terminal nucleophile aminohydrolases (Ntn hydrolases)"/>
    <property type="match status" value="1"/>
</dbReference>
<feature type="binding site" evidence="3">
    <location>
        <position position="480"/>
    </location>
    <ligand>
        <name>L-glutamate</name>
        <dbReference type="ChEBI" id="CHEBI:29985"/>
    </ligand>
</feature>
<evidence type="ECO:0000313" key="5">
    <source>
        <dbReference type="Proteomes" id="UP000008820"/>
    </source>
</evidence>
<dbReference type="GO" id="GO:0005886">
    <property type="term" value="C:plasma membrane"/>
    <property type="evidence" value="ECO:0007669"/>
    <property type="project" value="TreeGrafter"/>
</dbReference>
<feature type="binding site" evidence="3">
    <location>
        <position position="429"/>
    </location>
    <ligand>
        <name>L-glutamate</name>
        <dbReference type="ChEBI" id="CHEBI:29985"/>
    </ligand>
</feature>
<feature type="binding site" evidence="3">
    <location>
        <position position="112"/>
    </location>
    <ligand>
        <name>L-glutamate</name>
        <dbReference type="ChEBI" id="CHEBI:29985"/>
    </ligand>
</feature>
<dbReference type="GO" id="GO:0006751">
    <property type="term" value="P:glutathione catabolic process"/>
    <property type="evidence" value="ECO:0007669"/>
    <property type="project" value="InterPro"/>
</dbReference>
<dbReference type="AlphaFoldDB" id="A0A1S4F713"/>
<dbReference type="PANTHER" id="PTHR11686">
    <property type="entry name" value="GAMMA GLUTAMYL TRANSPEPTIDASE"/>
    <property type="match status" value="1"/>
</dbReference>
<dbReference type="InParanoid" id="A0A1S4F713"/>
<dbReference type="InterPro" id="IPR029055">
    <property type="entry name" value="Ntn_hydrolases_N"/>
</dbReference>
<dbReference type="VEuPathDB" id="VectorBase:AAEL004240"/>
<dbReference type="InterPro" id="IPR043138">
    <property type="entry name" value="GGT_lsub"/>
</dbReference>
<proteinExistence type="predicted"/>
<dbReference type="InterPro" id="IPR043137">
    <property type="entry name" value="GGT_ssub_C"/>
</dbReference>
<sequence>MLFNLSKKKLLLFSTLAAILVVALVLGLYFGLRSDDSDEKEYLPGAAVVSNGDECAAIGAGILRKGGSAVDAAITLMICEELTSPQSTGIGGGFLATVYNRKTGVVETMDAREMAPAAATEDMFVGDGDAAVLGGLAIGTPGVIKGFWELHERYGSLPWKDLFEPVIELARNGISVNEFLVSALQAQRTNLRTIPSLRELFVNPDTDDVWKLGDNLKYTAFGDTLEVIANEGANALHAANGTLLPKILEDLKSFGSIITKEDFLNYKPRWLPPAYTKLHEGSSVYSMPLPGSGSIAINILNILDGYENLQADDPLTWHRVVESFKHAYGLRTRVGDPDFVPEIQELVQNLTSKDFATLVREKIDSNRTFTDYQYYGAEFSEEEDHGTAHISVLAPNGDAVAMTGTINTYFGCKRRSPSTGIIFNNIMDDFSTPGVINSFGVPASPANYVAPGKRPLSSMTPTIVVDAEGDVRMVVGGAGGTRITTATVLLVLQSVFFGRDLEGAMSAPRLHHQLAPLAADVEQSFDQEVINGLRERGHEVRLSTGIGTMTAIARERDNRVTAAFDPKRGGSFEVLDW</sequence>
<dbReference type="FunFam" id="1.10.246.130:FF:000001">
    <property type="entry name" value="Gamma-glutamyltransferase 5 isoform 1"/>
    <property type="match status" value="1"/>
</dbReference>
<keyword evidence="5" id="KW-1185">Reference proteome</keyword>
<reference evidence="4" key="2">
    <citation type="submission" date="2020-05" db="UniProtKB">
        <authorList>
            <consortium name="EnsemblMetazoa"/>
        </authorList>
    </citation>
    <scope>IDENTIFICATION</scope>
    <source>
        <strain evidence="4">LVP_AGWG</strain>
    </source>
</reference>
<dbReference type="GO" id="GO:0036374">
    <property type="term" value="F:glutathione hydrolase activity"/>
    <property type="evidence" value="ECO:0007669"/>
    <property type="project" value="InterPro"/>
</dbReference>
<feature type="binding site" evidence="3">
    <location>
        <begin position="405"/>
        <end position="407"/>
    </location>
    <ligand>
        <name>L-glutamate</name>
        <dbReference type="ChEBI" id="CHEBI:29985"/>
    </ligand>
</feature>
<dbReference type="InterPro" id="IPR000101">
    <property type="entry name" value="GGT_peptidase"/>
</dbReference>
<accession>A0A1S4F713</accession>
<evidence type="ECO:0000313" key="4">
    <source>
        <dbReference type="EnsemblMetazoa" id="AAEL004240-PA"/>
    </source>
</evidence>